<feature type="compositionally biased region" description="Basic residues" evidence="1">
    <location>
        <begin position="9"/>
        <end position="21"/>
    </location>
</feature>
<feature type="transmembrane region" description="Helical" evidence="2">
    <location>
        <begin position="137"/>
        <end position="162"/>
    </location>
</feature>
<dbReference type="EMBL" id="BJWG01000013">
    <property type="protein sequence ID" value="GEL96041.1"/>
    <property type="molecule type" value="Genomic_DNA"/>
</dbReference>
<dbReference type="AlphaFoldDB" id="A0A511JDG7"/>
<feature type="transmembrane region" description="Helical" evidence="2">
    <location>
        <begin position="65"/>
        <end position="84"/>
    </location>
</feature>
<feature type="transmembrane region" description="Helical" evidence="2">
    <location>
        <begin position="174"/>
        <end position="192"/>
    </location>
</feature>
<gene>
    <name evidence="3" type="ORF">CCO02nite_26990</name>
</gene>
<feature type="transmembrane region" description="Helical" evidence="2">
    <location>
        <begin position="104"/>
        <end position="125"/>
    </location>
</feature>
<protein>
    <submittedName>
        <fullName evidence="3">Uncharacterized protein</fullName>
    </submittedName>
</protein>
<sequence length="197" mass="20032">MSTLTSAFTRRRPVRPGARRRSPVETEVEVETGRSVPGWTVLVATALVTAALLLVGWLDDAPLSPVAVIVVLVAGLAAIVVPWWNVPAVALALVGVRLLVDGPAPAGIVLAIVLLGHLAVQLGVIAAQLTRSARVEVAVLTGSLRGFVVVQAGAQVLAAVALALRGTGLETGDAVRVVALAGAALAAALVLGRARHE</sequence>
<dbReference type="Proteomes" id="UP000321720">
    <property type="component" value="Unassembled WGS sequence"/>
</dbReference>
<feature type="transmembrane region" description="Helical" evidence="2">
    <location>
        <begin position="39"/>
        <end position="58"/>
    </location>
</feature>
<reference evidence="3 4" key="1">
    <citation type="submission" date="2019-07" db="EMBL/GenBank/DDBJ databases">
        <title>Whole genome shotgun sequence of Cellulomonas composti NBRC 100758.</title>
        <authorList>
            <person name="Hosoyama A."/>
            <person name="Uohara A."/>
            <person name="Ohji S."/>
            <person name="Ichikawa N."/>
        </authorList>
    </citation>
    <scope>NUCLEOTIDE SEQUENCE [LARGE SCALE GENOMIC DNA]</scope>
    <source>
        <strain evidence="3 4">NBRC 100758</strain>
    </source>
</reference>
<keyword evidence="2" id="KW-0472">Membrane</keyword>
<keyword evidence="2" id="KW-1133">Transmembrane helix</keyword>
<keyword evidence="4" id="KW-1185">Reference proteome</keyword>
<evidence type="ECO:0000256" key="2">
    <source>
        <dbReference type="SAM" id="Phobius"/>
    </source>
</evidence>
<feature type="region of interest" description="Disordered" evidence="1">
    <location>
        <begin position="1"/>
        <end position="25"/>
    </location>
</feature>
<comment type="caution">
    <text evidence="3">The sequence shown here is derived from an EMBL/GenBank/DDBJ whole genome shotgun (WGS) entry which is preliminary data.</text>
</comment>
<evidence type="ECO:0000256" key="1">
    <source>
        <dbReference type="SAM" id="MobiDB-lite"/>
    </source>
</evidence>
<accession>A0A511JDG7</accession>
<evidence type="ECO:0000313" key="3">
    <source>
        <dbReference type="EMBL" id="GEL96041.1"/>
    </source>
</evidence>
<name>A0A511JDG7_9CELL</name>
<keyword evidence="2" id="KW-0812">Transmembrane</keyword>
<proteinExistence type="predicted"/>
<evidence type="ECO:0000313" key="4">
    <source>
        <dbReference type="Proteomes" id="UP000321720"/>
    </source>
</evidence>
<organism evidence="3 4">
    <name type="scientific">Cellulomonas composti</name>
    <dbReference type="NCBI Taxonomy" id="266130"/>
    <lineage>
        <taxon>Bacteria</taxon>
        <taxon>Bacillati</taxon>
        <taxon>Actinomycetota</taxon>
        <taxon>Actinomycetes</taxon>
        <taxon>Micrococcales</taxon>
        <taxon>Cellulomonadaceae</taxon>
        <taxon>Cellulomonas</taxon>
    </lineage>
</organism>
<dbReference type="RefSeq" id="WP_146843671.1">
    <property type="nucleotide sequence ID" value="NZ_BJWG01000013.1"/>
</dbReference>